<evidence type="ECO:0000313" key="1">
    <source>
        <dbReference type="EMBL" id="KAH9753756.1"/>
    </source>
</evidence>
<keyword evidence="2" id="KW-1185">Reference proteome</keyword>
<name>A0ACB8KHF6_CITSI</name>
<evidence type="ECO:0000313" key="2">
    <source>
        <dbReference type="Proteomes" id="UP000829398"/>
    </source>
</evidence>
<sequence length="1063" mass="119128">MGDSKSKTVIMFVLLLIIFGGGWSEGCLDHERFALLRLKHFFTDPYDKGATDCCQWEGVECSNTTGRVIGLYLSETYSGEYWYLNASLFTPFQQLESLDLSWNNIAGCAENEGLEGLSRLNNLKMLDLSGNAFNNNVLSSLARLSSLRSLYLSDNRLEGSIDVKGLERLSRLSKLKKLDLRGNLCNNSILSSVARLSSLTSLHLSHNILQGSIDAKEFDSLSNLEELDINDNEIDNVEVSRGYRGLRKLKSLDLSGVGIRDGNKLLQSMGSFPSLNTLHLESNNFTATLTTTQELHNFTNLEYLTLDDSSLHISLLQSIASLFPSLKNLSMSGCEVNGVLSGQGLCPLAHLQELYIDNNDLRGSLPWCLANTTSLRILDVSFNQLTGSISSSPLVHLTSIEELRLSNNHFRIPVSLEPLFNHSKLKIFDAKNNEINGEINESHSLTPKFQLKSLSLSSNYGDSVTFPKFLYHQHELKEAELSHIKMIGEFPNWLLENNTKLEFLYLVNDSLAGPFRLPIHSHKRLRFLDVSNNNFQGHIPVEIGDILPSLVYFNISMNALDGSIPSSFGNVIFLQFLDLSNNKLTGEIPDHLAMCCVNLEFLSLSNNSLKGHIFSRIFSLRNLRWLLLEGNHFVGEIPQSLSKCSSLKGLYLNNNNLSGKIPRWLGNLKGLQHIVMPKNHLEGPIPVEFCRLDSLQILDISDNNISGSLPSCFYPLSIKQVHLSKNMLHGQLKEGTFFNCSSLVTLDLSYNYLNGSIPDWIDGLSQLSHLNLAHNNLEGEVPIQLCRLNQLQLLDLSDNNLHGLIPSCFDNTTLHESYNNNSSPDKPFKTSFSISGPQGSVEKKILEIFEFTTKNIAYAYQGRVLSLLSGLDLSCNKLVGHIPPQIGNLTRIQTLNLSHNNLTGTIPLTFSNLRHIESLDLSYNKLSGKIPRQLVDLNTLAIFIVAYNNLSGKIPEWTAQFATFNKSSYDGNPFLCGLPLPICRSLATMSEASTSNEGDDNLIDMDSFFITFTISYVIVIFGIVVVLYVNPYWRRRWLYLVEMWITSCYYFVIDNLIPTRFCH</sequence>
<proteinExistence type="predicted"/>
<reference evidence="2" key="1">
    <citation type="journal article" date="2023" name="Hortic. Res.">
        <title>A chromosome-level phased genome enabling allele-level studies in sweet orange: a case study on citrus Huanglongbing tolerance.</title>
        <authorList>
            <person name="Wu B."/>
            <person name="Yu Q."/>
            <person name="Deng Z."/>
            <person name="Duan Y."/>
            <person name="Luo F."/>
            <person name="Gmitter F. Jr."/>
        </authorList>
    </citation>
    <scope>NUCLEOTIDE SEQUENCE [LARGE SCALE GENOMIC DNA]</scope>
    <source>
        <strain evidence="2">cv. Valencia</strain>
    </source>
</reference>
<accession>A0ACB8KHF6</accession>
<gene>
    <name evidence="1" type="ORF">KPL71_015192</name>
</gene>
<protein>
    <submittedName>
        <fullName evidence="1">Receptor-like protein 13</fullName>
    </submittedName>
</protein>
<comment type="caution">
    <text evidence="1">The sequence shown here is derived from an EMBL/GenBank/DDBJ whole genome shotgun (WGS) entry which is preliminary data.</text>
</comment>
<organism evidence="1 2">
    <name type="scientific">Citrus sinensis</name>
    <name type="common">Sweet orange</name>
    <name type="synonym">Citrus aurantium var. sinensis</name>
    <dbReference type="NCBI Taxonomy" id="2711"/>
    <lineage>
        <taxon>Eukaryota</taxon>
        <taxon>Viridiplantae</taxon>
        <taxon>Streptophyta</taxon>
        <taxon>Embryophyta</taxon>
        <taxon>Tracheophyta</taxon>
        <taxon>Spermatophyta</taxon>
        <taxon>Magnoliopsida</taxon>
        <taxon>eudicotyledons</taxon>
        <taxon>Gunneridae</taxon>
        <taxon>Pentapetalae</taxon>
        <taxon>rosids</taxon>
        <taxon>malvids</taxon>
        <taxon>Sapindales</taxon>
        <taxon>Rutaceae</taxon>
        <taxon>Aurantioideae</taxon>
        <taxon>Citrus</taxon>
    </lineage>
</organism>
<dbReference type="EMBL" id="CM039174">
    <property type="protein sequence ID" value="KAH9753756.1"/>
    <property type="molecule type" value="Genomic_DNA"/>
</dbReference>
<dbReference type="Proteomes" id="UP000829398">
    <property type="component" value="Chromosome 5"/>
</dbReference>